<evidence type="ECO:0000313" key="2">
    <source>
        <dbReference type="Proteomes" id="UP000683493"/>
    </source>
</evidence>
<evidence type="ECO:0000313" key="1">
    <source>
        <dbReference type="EMBL" id="QWV97460.1"/>
    </source>
</evidence>
<accession>A0ABX8JGG2</accession>
<dbReference type="Proteomes" id="UP000683493">
    <property type="component" value="Chromosome"/>
</dbReference>
<name>A0ABX8JGG2_9BACT</name>
<proteinExistence type="predicted"/>
<sequence length="99" mass="11148">MALSAEDLQMIRQIIREELRAAHGIPIAQPASLEQSAARNREIKMQELAEKRTKRDAAKGKAYSAKLKTTAPSQLFDSWEAAKFFGYHNRQPQSLAQHA</sequence>
<protein>
    <submittedName>
        <fullName evidence="1">Uncharacterized protein</fullName>
    </submittedName>
</protein>
<organism evidence="1 2">
    <name type="scientific">Geomonas diazotrophica</name>
    <dbReference type="NCBI Taxonomy" id="2843197"/>
    <lineage>
        <taxon>Bacteria</taxon>
        <taxon>Pseudomonadati</taxon>
        <taxon>Thermodesulfobacteriota</taxon>
        <taxon>Desulfuromonadia</taxon>
        <taxon>Geobacterales</taxon>
        <taxon>Geobacteraceae</taxon>
        <taxon>Geomonas</taxon>
    </lineage>
</organism>
<keyword evidence="2" id="KW-1185">Reference proteome</keyword>
<dbReference type="EMBL" id="CP076724">
    <property type="protein sequence ID" value="QWV97460.1"/>
    <property type="molecule type" value="Genomic_DNA"/>
</dbReference>
<gene>
    <name evidence="1" type="ORF">KP005_19330</name>
</gene>
<reference evidence="1 2" key="1">
    <citation type="submission" date="2021-06" db="EMBL/GenBank/DDBJ databases">
        <title>Gemonas diversity in paddy soil.</title>
        <authorList>
            <person name="Liu G."/>
        </authorList>
    </citation>
    <scope>NUCLEOTIDE SEQUENCE [LARGE SCALE GENOMIC DNA]</scope>
    <source>
        <strain evidence="1 2">RG29</strain>
    </source>
</reference>